<feature type="binding site" evidence="7">
    <location>
        <position position="225"/>
    </location>
    <ligand>
        <name>Zn(2+)</name>
        <dbReference type="ChEBI" id="CHEBI:29105"/>
        <label>3</label>
    </ligand>
</feature>
<dbReference type="EC" id="3.1.21.2" evidence="7"/>
<feature type="binding site" evidence="7">
    <location>
        <position position="108"/>
    </location>
    <ligand>
        <name>Zn(2+)</name>
        <dbReference type="ChEBI" id="CHEBI:29105"/>
        <label>1</label>
    </ligand>
</feature>
<comment type="caution">
    <text evidence="9">The sequence shown here is derived from an EMBL/GenBank/DDBJ whole genome shotgun (WGS) entry which is preliminary data.</text>
</comment>
<comment type="similarity">
    <text evidence="1 7">Belongs to the AP endonuclease 2 family.</text>
</comment>
<evidence type="ECO:0000256" key="7">
    <source>
        <dbReference type="HAMAP-Rule" id="MF_00152"/>
    </source>
</evidence>
<feature type="domain" description="Xylose isomerase-like TIM barrel" evidence="8">
    <location>
        <begin position="20"/>
        <end position="274"/>
    </location>
</feature>
<keyword evidence="6 7" id="KW-0234">DNA repair</keyword>
<dbReference type="InterPro" id="IPR001719">
    <property type="entry name" value="AP_endonuc_2"/>
</dbReference>
<feature type="binding site" evidence="7">
    <location>
        <position position="143"/>
    </location>
    <ligand>
        <name>Zn(2+)</name>
        <dbReference type="ChEBI" id="CHEBI:29105"/>
        <label>2</label>
    </ligand>
</feature>
<dbReference type="PANTHER" id="PTHR21445">
    <property type="entry name" value="ENDONUCLEASE IV ENDODEOXYRIBONUCLEASE IV"/>
    <property type="match status" value="1"/>
</dbReference>
<comment type="catalytic activity">
    <reaction evidence="7">
        <text>Endonucleolytic cleavage to 5'-phosphooligonucleotide end-products.</text>
        <dbReference type="EC" id="3.1.21.2"/>
    </reaction>
</comment>
<dbReference type="PROSITE" id="PS00731">
    <property type="entry name" value="AP_NUCLEASE_F2_3"/>
    <property type="match status" value="1"/>
</dbReference>
<dbReference type="PROSITE" id="PS51432">
    <property type="entry name" value="AP_NUCLEASE_F2_4"/>
    <property type="match status" value="1"/>
</dbReference>
<sequence length="280" mass="29998">MPFFGCHLSVAGGFRKMGKNALSIGADTFQFFTRNPRGGAVRAADPDDAAALKSIIAAHRFGPLIAHGPYTLNPCSADAKVREFALLAMADDLQRLDEQLPGNLYNFHPGSHVGQGCEKGIDLIVAALNEILPAVKRTAVLLETMSGKGSEVGGDFEQLAEILSRVSCPEKMGVCLDTCHVYSAGYDIAGDLDGVLDRFDRIVGLKRLRALHLNDSMTPFGSRKDRHEKLGKGSLGLAAFAALVVHPALAKLPMCLETPQDSLSGWAAEIAQLRRFAANK</sequence>
<feature type="binding site" evidence="7">
    <location>
        <position position="180"/>
    </location>
    <ligand>
        <name>Zn(2+)</name>
        <dbReference type="ChEBI" id="CHEBI:29105"/>
        <label>3</label>
    </ligand>
</feature>
<dbReference type="EMBL" id="ADFP01000101">
    <property type="protein sequence ID" value="EFB89983.1"/>
    <property type="molecule type" value="Genomic_DNA"/>
</dbReference>
<dbReference type="Proteomes" id="UP000006462">
    <property type="component" value="Unassembled WGS sequence"/>
</dbReference>
<keyword evidence="5 7" id="KW-0862">Zinc</keyword>
<reference evidence="9 10" key="1">
    <citation type="submission" date="2009-12" db="EMBL/GenBank/DDBJ databases">
        <authorList>
            <person name="Shrivastava S."/>
            <person name="Madupu R."/>
            <person name="Durkin A.S."/>
            <person name="Torralba M."/>
            <person name="Methe B."/>
            <person name="Sutton G.G."/>
            <person name="Strausberg R.L."/>
            <person name="Nelson K.E."/>
        </authorList>
    </citation>
    <scope>NUCLEOTIDE SEQUENCE [LARGE SCALE GENOMIC DNA]</scope>
    <source>
        <strain evidence="9 10">W5455</strain>
    </source>
</reference>
<feature type="binding site" evidence="7">
    <location>
        <position position="257"/>
    </location>
    <ligand>
        <name>Zn(2+)</name>
        <dbReference type="ChEBI" id="CHEBI:29105"/>
        <label>2</label>
    </ligand>
</feature>
<keyword evidence="3 7" id="KW-0227">DNA damage</keyword>
<dbReference type="Gene3D" id="3.20.20.150">
    <property type="entry name" value="Divalent-metal-dependent TIM barrel enzymes"/>
    <property type="match status" value="1"/>
</dbReference>
<organism evidence="9 10">
    <name type="scientific">Pyramidobacter piscolens W5455</name>
    <dbReference type="NCBI Taxonomy" id="352165"/>
    <lineage>
        <taxon>Bacteria</taxon>
        <taxon>Thermotogati</taxon>
        <taxon>Synergistota</taxon>
        <taxon>Synergistia</taxon>
        <taxon>Synergistales</taxon>
        <taxon>Dethiosulfovibrionaceae</taxon>
        <taxon>Pyramidobacter</taxon>
    </lineage>
</organism>
<accession>A0ABP2HRD2</accession>
<evidence type="ECO:0000256" key="4">
    <source>
        <dbReference type="ARBA" id="ARBA00022801"/>
    </source>
</evidence>
<evidence type="ECO:0000256" key="3">
    <source>
        <dbReference type="ARBA" id="ARBA00022763"/>
    </source>
</evidence>
<evidence type="ECO:0000313" key="9">
    <source>
        <dbReference type="EMBL" id="EFB89983.1"/>
    </source>
</evidence>
<feature type="binding site" evidence="7">
    <location>
        <position position="212"/>
    </location>
    <ligand>
        <name>Zn(2+)</name>
        <dbReference type="ChEBI" id="CHEBI:29105"/>
        <label>2</label>
    </ligand>
</feature>
<comment type="cofactor">
    <cofactor evidence="7">
        <name>Zn(2+)</name>
        <dbReference type="ChEBI" id="CHEBI:29105"/>
    </cofactor>
    <text evidence="7">Binds 3 Zn(2+) ions.</text>
</comment>
<dbReference type="HAMAP" id="MF_00152">
    <property type="entry name" value="Nfo"/>
    <property type="match status" value="1"/>
</dbReference>
<dbReference type="Pfam" id="PF01261">
    <property type="entry name" value="AP_endonuc_2"/>
    <property type="match status" value="1"/>
</dbReference>
<dbReference type="PROSITE" id="PS00730">
    <property type="entry name" value="AP_NUCLEASE_F2_2"/>
    <property type="match status" value="1"/>
</dbReference>
<feature type="binding site" evidence="7">
    <location>
        <position position="227"/>
    </location>
    <ligand>
        <name>Zn(2+)</name>
        <dbReference type="ChEBI" id="CHEBI:29105"/>
        <label>3</label>
    </ligand>
</feature>
<dbReference type="CDD" id="cd00019">
    <property type="entry name" value="AP2Ec"/>
    <property type="match status" value="1"/>
</dbReference>
<dbReference type="RefSeq" id="WP_009165579.1">
    <property type="nucleotide sequence ID" value="NZ_ADFP01000101.1"/>
</dbReference>
<evidence type="ECO:0000313" key="10">
    <source>
        <dbReference type="Proteomes" id="UP000006462"/>
    </source>
</evidence>
<dbReference type="NCBIfam" id="TIGR00587">
    <property type="entry name" value="nfo"/>
    <property type="match status" value="1"/>
</dbReference>
<evidence type="ECO:0000256" key="1">
    <source>
        <dbReference type="ARBA" id="ARBA00005340"/>
    </source>
</evidence>
<feature type="binding site" evidence="7">
    <location>
        <position position="67"/>
    </location>
    <ligand>
        <name>Zn(2+)</name>
        <dbReference type="ChEBI" id="CHEBI:29105"/>
        <label>1</label>
    </ligand>
</feature>
<keyword evidence="7" id="KW-0540">Nuclease</keyword>
<proteinExistence type="inferred from homology"/>
<comment type="function">
    <text evidence="7">Endonuclease IV plays a role in DNA repair. It cleaves phosphodiester bonds at apurinic or apyrimidinic (AP) sites, generating a 3'-hydroxyl group and a 5'-terminal sugar phosphate.</text>
</comment>
<keyword evidence="2 7" id="KW-0479">Metal-binding</keyword>
<feature type="binding site" evidence="7">
    <location>
        <position position="177"/>
    </location>
    <ligand>
        <name>Zn(2+)</name>
        <dbReference type="ChEBI" id="CHEBI:29105"/>
        <label>2</label>
    </ligand>
</feature>
<dbReference type="InterPro" id="IPR018246">
    <property type="entry name" value="AP_endonuc_F2_Zn_BS"/>
</dbReference>
<protein>
    <recommendedName>
        <fullName evidence="7">Probable endonuclease 4</fullName>
        <ecNumber evidence="7">3.1.21.2</ecNumber>
    </recommendedName>
    <alternativeName>
        <fullName evidence="7">Endodeoxyribonuclease IV</fullName>
    </alternativeName>
    <alternativeName>
        <fullName evidence="7">Endonuclease IV</fullName>
    </alternativeName>
</protein>
<name>A0ABP2HRD2_9BACT</name>
<dbReference type="InterPro" id="IPR013022">
    <property type="entry name" value="Xyl_isomerase-like_TIM-brl"/>
</dbReference>
<evidence type="ECO:0000256" key="6">
    <source>
        <dbReference type="ARBA" id="ARBA00023204"/>
    </source>
</evidence>
<dbReference type="SMART" id="SM00518">
    <property type="entry name" value="AP2Ec"/>
    <property type="match status" value="1"/>
</dbReference>
<evidence type="ECO:0000256" key="2">
    <source>
        <dbReference type="ARBA" id="ARBA00022723"/>
    </source>
</evidence>
<keyword evidence="7 9" id="KW-0255">Endonuclease</keyword>
<evidence type="ECO:0000256" key="5">
    <source>
        <dbReference type="ARBA" id="ARBA00022833"/>
    </source>
</evidence>
<dbReference type="PANTHER" id="PTHR21445:SF0">
    <property type="entry name" value="APURINIC-APYRIMIDINIC ENDONUCLEASE"/>
    <property type="match status" value="1"/>
</dbReference>
<dbReference type="InterPro" id="IPR036237">
    <property type="entry name" value="Xyl_isomerase-like_sf"/>
</dbReference>
<evidence type="ECO:0000259" key="8">
    <source>
        <dbReference type="Pfam" id="PF01261"/>
    </source>
</evidence>
<keyword evidence="4 7" id="KW-0378">Hydrolase</keyword>
<keyword evidence="10" id="KW-1185">Reference proteome</keyword>
<dbReference type="GO" id="GO:0008833">
    <property type="term" value="F:deoxyribonuclease IV (phage-T4-induced) activity"/>
    <property type="evidence" value="ECO:0007669"/>
    <property type="project" value="UniProtKB-EC"/>
</dbReference>
<gene>
    <name evidence="7" type="primary">nfo</name>
    <name evidence="9" type="ORF">HMPREF7215_1512</name>
</gene>
<feature type="binding site" evidence="7">
    <location>
        <position position="143"/>
    </location>
    <ligand>
        <name>Zn(2+)</name>
        <dbReference type="ChEBI" id="CHEBI:29105"/>
        <label>1</label>
    </ligand>
</feature>
<dbReference type="SUPFAM" id="SSF51658">
    <property type="entry name" value="Xylose isomerase-like"/>
    <property type="match status" value="1"/>
</dbReference>